<keyword evidence="2" id="KW-1133">Transmembrane helix</keyword>
<dbReference type="EMBL" id="HBUE01118526">
    <property type="protein sequence ID" value="CAG6491376.1"/>
    <property type="molecule type" value="Transcribed_RNA"/>
</dbReference>
<sequence>MKLRAKRTWRRSCRSCGSRSVSTTSACSSKASASMPTITPTHTNTATVALEEEEVATATVTRTEPRCPRSRTAACRPNSIGRGRIGAEDTPEEDSRSAGTKNLSNFRRGRAPTERPRERGVLRKMDTPHRRLLCLLRLSLVWFLVEVMFCFCTGRKGFSPDYRLL</sequence>
<accession>A0A8D8HXJ7</accession>
<dbReference type="EMBL" id="HBUE01118525">
    <property type="protein sequence ID" value="CAG6491374.1"/>
    <property type="molecule type" value="Transcribed_RNA"/>
</dbReference>
<evidence type="ECO:0000256" key="2">
    <source>
        <dbReference type="SAM" id="Phobius"/>
    </source>
</evidence>
<protein>
    <submittedName>
        <fullName evidence="3">(northern house mosquito) hypothetical protein</fullName>
    </submittedName>
</protein>
<proteinExistence type="predicted"/>
<name>A0A8D8HXJ7_CULPI</name>
<keyword evidence="2" id="KW-0472">Membrane</keyword>
<evidence type="ECO:0000256" key="1">
    <source>
        <dbReference type="SAM" id="MobiDB-lite"/>
    </source>
</evidence>
<dbReference type="AlphaFoldDB" id="A0A8D8HXJ7"/>
<dbReference type="EMBL" id="HBUE01227260">
    <property type="protein sequence ID" value="CAG6542854.1"/>
    <property type="molecule type" value="Transcribed_RNA"/>
</dbReference>
<dbReference type="EMBL" id="HBUE01227259">
    <property type="protein sequence ID" value="CAG6542853.1"/>
    <property type="molecule type" value="Transcribed_RNA"/>
</dbReference>
<keyword evidence="2" id="KW-0812">Transmembrane</keyword>
<dbReference type="EMBL" id="HBUE01334014">
    <property type="protein sequence ID" value="CAG6594972.1"/>
    <property type="molecule type" value="Transcribed_RNA"/>
</dbReference>
<dbReference type="EMBL" id="HBUE01334013">
    <property type="protein sequence ID" value="CAG6594971.1"/>
    <property type="molecule type" value="Transcribed_RNA"/>
</dbReference>
<feature type="transmembrane region" description="Helical" evidence="2">
    <location>
        <begin position="132"/>
        <end position="158"/>
    </location>
</feature>
<evidence type="ECO:0000313" key="3">
    <source>
        <dbReference type="EMBL" id="CAG6542854.1"/>
    </source>
</evidence>
<organism evidence="3">
    <name type="scientific">Culex pipiens</name>
    <name type="common">House mosquito</name>
    <dbReference type="NCBI Taxonomy" id="7175"/>
    <lineage>
        <taxon>Eukaryota</taxon>
        <taxon>Metazoa</taxon>
        <taxon>Ecdysozoa</taxon>
        <taxon>Arthropoda</taxon>
        <taxon>Hexapoda</taxon>
        <taxon>Insecta</taxon>
        <taxon>Pterygota</taxon>
        <taxon>Neoptera</taxon>
        <taxon>Endopterygota</taxon>
        <taxon>Diptera</taxon>
        <taxon>Nematocera</taxon>
        <taxon>Culicoidea</taxon>
        <taxon>Culicidae</taxon>
        <taxon>Culicinae</taxon>
        <taxon>Culicini</taxon>
        <taxon>Culex</taxon>
        <taxon>Culex</taxon>
    </lineage>
</organism>
<reference evidence="3" key="1">
    <citation type="submission" date="2021-05" db="EMBL/GenBank/DDBJ databases">
        <authorList>
            <person name="Alioto T."/>
            <person name="Alioto T."/>
            <person name="Gomez Garrido J."/>
        </authorList>
    </citation>
    <scope>NUCLEOTIDE SEQUENCE</scope>
</reference>
<feature type="region of interest" description="Disordered" evidence="1">
    <location>
        <begin position="60"/>
        <end position="116"/>
    </location>
</feature>
<feature type="region of interest" description="Disordered" evidence="1">
    <location>
        <begin position="17"/>
        <end position="40"/>
    </location>
</feature>